<keyword evidence="11 15" id="KW-0255">Endonuclease</keyword>
<dbReference type="PANTHER" id="PTHR11207:SF0">
    <property type="entry name" value="RIBONUCLEASE 3"/>
    <property type="match status" value="1"/>
</dbReference>
<dbReference type="GO" id="GO:0006364">
    <property type="term" value="P:rRNA processing"/>
    <property type="evidence" value="ECO:0007669"/>
    <property type="project" value="UniProtKB-UniRule"/>
</dbReference>
<keyword evidence="13 15" id="KW-0460">Magnesium</keyword>
<evidence type="ECO:0000259" key="16">
    <source>
        <dbReference type="PROSITE" id="PS50137"/>
    </source>
</evidence>
<dbReference type="GO" id="GO:0019843">
    <property type="term" value="F:rRNA binding"/>
    <property type="evidence" value="ECO:0007669"/>
    <property type="project" value="UniProtKB-KW"/>
</dbReference>
<dbReference type="PROSITE" id="PS50142">
    <property type="entry name" value="RNASE_3_2"/>
    <property type="match status" value="1"/>
</dbReference>
<comment type="similarity">
    <text evidence="3">Belongs to the ribonuclease III family.</text>
</comment>
<organism evidence="18 19">
    <name type="scientific">Candidatus Roizmanbacteria bacterium CG10_big_fil_rev_8_21_14_0_10_39_12</name>
    <dbReference type="NCBI Taxonomy" id="1974852"/>
    <lineage>
        <taxon>Bacteria</taxon>
        <taxon>Candidatus Roizmaniibacteriota</taxon>
    </lineage>
</organism>
<dbReference type="FunFam" id="1.10.1520.10:FF:000001">
    <property type="entry name" value="Ribonuclease 3"/>
    <property type="match status" value="1"/>
</dbReference>
<comment type="catalytic activity">
    <reaction evidence="1 15">
        <text>Endonucleolytic cleavage to 5'-phosphomonoester.</text>
        <dbReference type="EC" id="3.1.26.3"/>
    </reaction>
</comment>
<dbReference type="FunFam" id="3.30.160.20:FF:000003">
    <property type="entry name" value="Ribonuclease 3"/>
    <property type="match status" value="1"/>
</dbReference>
<dbReference type="Proteomes" id="UP000230222">
    <property type="component" value="Unassembled WGS sequence"/>
</dbReference>
<evidence type="ECO:0000256" key="14">
    <source>
        <dbReference type="ARBA" id="ARBA00022884"/>
    </source>
</evidence>
<evidence type="ECO:0000256" key="3">
    <source>
        <dbReference type="ARBA" id="ARBA00010183"/>
    </source>
</evidence>
<dbReference type="GO" id="GO:0042802">
    <property type="term" value="F:identical protein binding"/>
    <property type="evidence" value="ECO:0007669"/>
    <property type="project" value="UniProtKB-ARBA"/>
</dbReference>
<dbReference type="CDD" id="cd00593">
    <property type="entry name" value="RIBOc"/>
    <property type="match status" value="1"/>
</dbReference>
<dbReference type="GO" id="GO:0005737">
    <property type="term" value="C:cytoplasm"/>
    <property type="evidence" value="ECO:0007669"/>
    <property type="project" value="UniProtKB-SubCell"/>
</dbReference>
<evidence type="ECO:0000313" key="18">
    <source>
        <dbReference type="EMBL" id="PJE61371.1"/>
    </source>
</evidence>
<evidence type="ECO:0000256" key="10">
    <source>
        <dbReference type="ARBA" id="ARBA00022723"/>
    </source>
</evidence>
<proteinExistence type="inferred from homology"/>
<feature type="active site" evidence="15">
    <location>
        <position position="126"/>
    </location>
</feature>
<keyword evidence="5 15" id="KW-0963">Cytoplasm</keyword>
<comment type="subcellular location">
    <subcellularLocation>
        <location evidence="2 15">Cytoplasm</location>
    </subcellularLocation>
</comment>
<keyword evidence="7 15" id="KW-0507">mRNA processing</keyword>
<feature type="domain" description="DRBM" evidence="16">
    <location>
        <begin position="165"/>
        <end position="234"/>
    </location>
</feature>
<accession>A0A2M8KNA0</accession>
<dbReference type="Gene3D" id="1.10.1520.10">
    <property type="entry name" value="Ribonuclease III domain"/>
    <property type="match status" value="1"/>
</dbReference>
<feature type="binding site" evidence="15">
    <location>
        <position position="126"/>
    </location>
    <ligand>
        <name>Mg(2+)</name>
        <dbReference type="ChEBI" id="CHEBI:18420"/>
    </ligand>
</feature>
<keyword evidence="15" id="KW-0699">rRNA-binding</keyword>
<keyword evidence="9 15" id="KW-0540">Nuclease</keyword>
<dbReference type="EC" id="3.1.26.3" evidence="15"/>
<evidence type="ECO:0000256" key="5">
    <source>
        <dbReference type="ARBA" id="ARBA00022490"/>
    </source>
</evidence>
<evidence type="ECO:0000256" key="4">
    <source>
        <dbReference type="ARBA" id="ARBA00011738"/>
    </source>
</evidence>
<dbReference type="NCBIfam" id="TIGR02191">
    <property type="entry name" value="RNaseIII"/>
    <property type="match status" value="1"/>
</dbReference>
<evidence type="ECO:0000256" key="8">
    <source>
        <dbReference type="ARBA" id="ARBA00022694"/>
    </source>
</evidence>
<dbReference type="InterPro" id="IPR036389">
    <property type="entry name" value="RNase_III_sf"/>
</dbReference>
<dbReference type="GO" id="GO:0046872">
    <property type="term" value="F:metal ion binding"/>
    <property type="evidence" value="ECO:0007669"/>
    <property type="project" value="UniProtKB-KW"/>
</dbReference>
<dbReference type="InterPro" id="IPR011907">
    <property type="entry name" value="RNase_III"/>
</dbReference>
<evidence type="ECO:0000259" key="17">
    <source>
        <dbReference type="PROSITE" id="PS50142"/>
    </source>
</evidence>
<comment type="function">
    <text evidence="15">Digests double-stranded RNA. Involved in the processing of primary rRNA transcript to yield the immediate precursors to the large and small rRNAs (23S and 16S). Processes some mRNAs, and tRNAs when they are encoded in the rRNA operon. Processes pre-crRNA and tracrRNA of type II CRISPR loci if present in the organism.</text>
</comment>
<evidence type="ECO:0000256" key="7">
    <source>
        <dbReference type="ARBA" id="ARBA00022664"/>
    </source>
</evidence>
<sequence length="234" mass="26756">MNNMNPNRNELEKKIKISFKNKELLENVFIHRSYLNENRTFKLPSNEKLEFLGDSVLSLTTSIYLYKNYSHLQEGDYTDIKASVVRTESLALVSRELKLGQYLYLSVGEEKGNGREKTNILADVFESLIAGIFIDKGFDTAYDFIVKYLFSTRLDEIITKKLYLSPKSRLQEISQAKYKELPIYNLLLAEGPEHKKTFTVEVMLKNKKVGSGSGKSKKHAEELAAQNALDVLAQ</sequence>
<comment type="caution">
    <text evidence="18">The sequence shown here is derived from an EMBL/GenBank/DDBJ whole genome shotgun (WGS) entry which is preliminary data.</text>
</comment>
<evidence type="ECO:0000256" key="1">
    <source>
        <dbReference type="ARBA" id="ARBA00000109"/>
    </source>
</evidence>
<dbReference type="CDD" id="cd10845">
    <property type="entry name" value="DSRM_RNAse_III_family"/>
    <property type="match status" value="1"/>
</dbReference>
<dbReference type="InterPro" id="IPR000999">
    <property type="entry name" value="RNase_III_dom"/>
</dbReference>
<feature type="binding site" evidence="15">
    <location>
        <position position="123"/>
    </location>
    <ligand>
        <name>Mg(2+)</name>
        <dbReference type="ChEBI" id="CHEBI:18420"/>
    </ligand>
</feature>
<dbReference type="SMART" id="SM00358">
    <property type="entry name" value="DSRM"/>
    <property type="match status" value="1"/>
</dbReference>
<dbReference type="PANTHER" id="PTHR11207">
    <property type="entry name" value="RIBONUCLEASE III"/>
    <property type="match status" value="1"/>
</dbReference>
<comment type="cofactor">
    <cofactor evidence="15">
        <name>Mg(2+)</name>
        <dbReference type="ChEBI" id="CHEBI:18420"/>
    </cofactor>
</comment>
<keyword evidence="14 15" id="KW-0694">RNA-binding</keyword>
<evidence type="ECO:0000256" key="12">
    <source>
        <dbReference type="ARBA" id="ARBA00022801"/>
    </source>
</evidence>
<feature type="active site" evidence="15">
    <location>
        <position position="54"/>
    </location>
</feature>
<dbReference type="Gene3D" id="3.30.160.20">
    <property type="match status" value="1"/>
</dbReference>
<dbReference type="Pfam" id="PF14622">
    <property type="entry name" value="Ribonucleas_3_3"/>
    <property type="match status" value="1"/>
</dbReference>
<evidence type="ECO:0000256" key="6">
    <source>
        <dbReference type="ARBA" id="ARBA00022552"/>
    </source>
</evidence>
<dbReference type="EMBL" id="PFEC01000083">
    <property type="protein sequence ID" value="PJE61371.1"/>
    <property type="molecule type" value="Genomic_DNA"/>
</dbReference>
<feature type="binding site" evidence="15">
    <location>
        <position position="50"/>
    </location>
    <ligand>
        <name>Mg(2+)</name>
        <dbReference type="ChEBI" id="CHEBI:18420"/>
    </ligand>
</feature>
<keyword evidence="10 15" id="KW-0479">Metal-binding</keyword>
<dbReference type="PROSITE" id="PS50137">
    <property type="entry name" value="DS_RBD"/>
    <property type="match status" value="1"/>
</dbReference>
<dbReference type="GO" id="GO:0006397">
    <property type="term" value="P:mRNA processing"/>
    <property type="evidence" value="ECO:0007669"/>
    <property type="project" value="UniProtKB-UniRule"/>
</dbReference>
<evidence type="ECO:0000256" key="15">
    <source>
        <dbReference type="HAMAP-Rule" id="MF_00104"/>
    </source>
</evidence>
<protein>
    <recommendedName>
        <fullName evidence="15">Ribonuclease 3</fullName>
        <ecNumber evidence="15">3.1.26.3</ecNumber>
    </recommendedName>
    <alternativeName>
        <fullName evidence="15">Ribonuclease III</fullName>
        <shortName evidence="15">RNase III</shortName>
    </alternativeName>
</protein>
<evidence type="ECO:0000313" key="19">
    <source>
        <dbReference type="Proteomes" id="UP000230222"/>
    </source>
</evidence>
<dbReference type="GO" id="GO:0010468">
    <property type="term" value="P:regulation of gene expression"/>
    <property type="evidence" value="ECO:0007669"/>
    <property type="project" value="TreeGrafter"/>
</dbReference>
<dbReference type="AlphaFoldDB" id="A0A2M8KNA0"/>
<keyword evidence="8 15" id="KW-0819">tRNA processing</keyword>
<keyword evidence="6 15" id="KW-0698">rRNA processing</keyword>
<evidence type="ECO:0000256" key="9">
    <source>
        <dbReference type="ARBA" id="ARBA00022722"/>
    </source>
</evidence>
<reference evidence="19" key="1">
    <citation type="submission" date="2017-09" db="EMBL/GenBank/DDBJ databases">
        <title>Depth-based differentiation of microbial function through sediment-hosted aquifers and enrichment of novel symbionts in the deep terrestrial subsurface.</title>
        <authorList>
            <person name="Probst A.J."/>
            <person name="Ladd B."/>
            <person name="Jarett J.K."/>
            <person name="Geller-Mcgrath D.E."/>
            <person name="Sieber C.M.K."/>
            <person name="Emerson J.B."/>
            <person name="Anantharaman K."/>
            <person name="Thomas B.C."/>
            <person name="Malmstrom R."/>
            <person name="Stieglmeier M."/>
            <person name="Klingl A."/>
            <person name="Woyke T."/>
            <person name="Ryan C.M."/>
            <person name="Banfield J.F."/>
        </authorList>
    </citation>
    <scope>NUCLEOTIDE SEQUENCE [LARGE SCALE GENOMIC DNA]</scope>
</reference>
<dbReference type="SMART" id="SM00535">
    <property type="entry name" value="RIBOc"/>
    <property type="match status" value="1"/>
</dbReference>
<dbReference type="PROSITE" id="PS00517">
    <property type="entry name" value="RNASE_3_1"/>
    <property type="match status" value="1"/>
</dbReference>
<dbReference type="InterPro" id="IPR014720">
    <property type="entry name" value="dsRBD_dom"/>
</dbReference>
<dbReference type="GO" id="GO:0003725">
    <property type="term" value="F:double-stranded RNA binding"/>
    <property type="evidence" value="ECO:0007669"/>
    <property type="project" value="TreeGrafter"/>
</dbReference>
<dbReference type="SUPFAM" id="SSF69065">
    <property type="entry name" value="RNase III domain-like"/>
    <property type="match status" value="1"/>
</dbReference>
<evidence type="ECO:0000256" key="2">
    <source>
        <dbReference type="ARBA" id="ARBA00004496"/>
    </source>
</evidence>
<evidence type="ECO:0000256" key="11">
    <source>
        <dbReference type="ARBA" id="ARBA00022759"/>
    </source>
</evidence>
<dbReference type="Pfam" id="PF00035">
    <property type="entry name" value="dsrm"/>
    <property type="match status" value="1"/>
</dbReference>
<dbReference type="GO" id="GO:0004525">
    <property type="term" value="F:ribonuclease III activity"/>
    <property type="evidence" value="ECO:0007669"/>
    <property type="project" value="UniProtKB-UniRule"/>
</dbReference>
<dbReference type="HAMAP" id="MF_00104">
    <property type="entry name" value="RNase_III"/>
    <property type="match status" value="1"/>
</dbReference>
<dbReference type="SUPFAM" id="SSF54768">
    <property type="entry name" value="dsRNA-binding domain-like"/>
    <property type="match status" value="1"/>
</dbReference>
<evidence type="ECO:0000256" key="13">
    <source>
        <dbReference type="ARBA" id="ARBA00022842"/>
    </source>
</evidence>
<dbReference type="GO" id="GO:0008033">
    <property type="term" value="P:tRNA processing"/>
    <property type="evidence" value="ECO:0007669"/>
    <property type="project" value="UniProtKB-KW"/>
</dbReference>
<keyword evidence="12 15" id="KW-0378">Hydrolase</keyword>
<name>A0A2M8KNA0_9BACT</name>
<comment type="subunit">
    <text evidence="4 15">Homodimer.</text>
</comment>
<feature type="domain" description="RNase III" evidence="17">
    <location>
        <begin position="8"/>
        <end position="137"/>
    </location>
</feature>
<gene>
    <name evidence="15 18" type="primary">rnc</name>
    <name evidence="18" type="ORF">COU87_04935</name>
</gene>